<evidence type="ECO:0000313" key="1">
    <source>
        <dbReference type="EMBL" id="KAE8296883.1"/>
    </source>
</evidence>
<comment type="caution">
    <text evidence="1">The sequence shown here is derived from an EMBL/GenBank/DDBJ whole genome shotgun (WGS) entry which is preliminary data.</text>
</comment>
<dbReference type="PANTHER" id="PTHR11505">
    <property type="entry name" value="L1 TRANSPOSABLE ELEMENT-RELATED"/>
    <property type="match status" value="1"/>
</dbReference>
<gene>
    <name evidence="1" type="ORF">D5F01_LYC05657</name>
</gene>
<accession>A0A6G0J017</accession>
<evidence type="ECO:0000313" key="2">
    <source>
        <dbReference type="Proteomes" id="UP000424527"/>
    </source>
</evidence>
<reference evidence="1 2" key="1">
    <citation type="submission" date="2019-07" db="EMBL/GenBank/DDBJ databases">
        <title>Chromosome genome assembly for large yellow croaker.</title>
        <authorList>
            <person name="Xiao S."/>
        </authorList>
    </citation>
    <scope>NUCLEOTIDE SEQUENCE [LARGE SCALE GENOMIC DNA]</scope>
    <source>
        <strain evidence="1">JMULYC20181020</strain>
        <tissue evidence="1">Muscle</tissue>
    </source>
</reference>
<dbReference type="EMBL" id="REGW02000005">
    <property type="protein sequence ID" value="KAE8296883.1"/>
    <property type="molecule type" value="Genomic_DNA"/>
</dbReference>
<name>A0A6G0J017_LARCR</name>
<sequence length="217" mass="24454">MISTKAKSNRQDIDAIAESLLQKQRGYLKPRLSQIQQVGEDNDEKLSAIQADLATLTASHGTIRSDVITLNTTVVEIMRAHRIYNENTRNRGANRTLIFNVLRYLTRQAILRAARNDPLSIEDRRIRFSPDFSNFTVKRCQGFHQAMDAARATDLEFFLLYPATLKIKDGAQYKAFTRSGGFSGVCAARRLRRGMTALPRLDHIGCFCGRGLSLFDA</sequence>
<protein>
    <submittedName>
        <fullName evidence="1">Uncharacterized protein</fullName>
    </submittedName>
</protein>
<keyword evidence="2" id="KW-1185">Reference proteome</keyword>
<dbReference type="InterPro" id="IPR004244">
    <property type="entry name" value="Transposase_22"/>
</dbReference>
<dbReference type="AlphaFoldDB" id="A0A6G0J017"/>
<dbReference type="InterPro" id="IPR042566">
    <property type="entry name" value="L1_C"/>
</dbReference>
<dbReference type="Proteomes" id="UP000424527">
    <property type="component" value="Unassembled WGS sequence"/>
</dbReference>
<dbReference type="Gene3D" id="3.30.250.20">
    <property type="entry name" value="L1 transposable element, C-terminal domain"/>
    <property type="match status" value="1"/>
</dbReference>
<proteinExistence type="predicted"/>
<organism evidence="1 2">
    <name type="scientific">Larimichthys crocea</name>
    <name type="common">Large yellow croaker</name>
    <name type="synonym">Pseudosciaena crocea</name>
    <dbReference type="NCBI Taxonomy" id="215358"/>
    <lineage>
        <taxon>Eukaryota</taxon>
        <taxon>Metazoa</taxon>
        <taxon>Chordata</taxon>
        <taxon>Craniata</taxon>
        <taxon>Vertebrata</taxon>
        <taxon>Euteleostomi</taxon>
        <taxon>Actinopterygii</taxon>
        <taxon>Neopterygii</taxon>
        <taxon>Teleostei</taxon>
        <taxon>Neoteleostei</taxon>
        <taxon>Acanthomorphata</taxon>
        <taxon>Eupercaria</taxon>
        <taxon>Sciaenidae</taxon>
        <taxon>Larimichthys</taxon>
    </lineage>
</organism>